<reference evidence="1 2" key="1">
    <citation type="submission" date="2017-04" db="EMBL/GenBank/DDBJ databases">
        <title>Draft genome sequence of Marssonina coronaria NL1: causal agent of apple blotch.</title>
        <authorList>
            <person name="Cheng Q."/>
        </authorList>
    </citation>
    <scope>NUCLEOTIDE SEQUENCE [LARGE SCALE GENOMIC DNA]</scope>
    <source>
        <strain evidence="1 2">NL1</strain>
    </source>
</reference>
<dbReference type="Proteomes" id="UP000242519">
    <property type="component" value="Unassembled WGS sequence"/>
</dbReference>
<dbReference type="STRING" id="503106.A0A218Z753"/>
<evidence type="ECO:0000313" key="1">
    <source>
        <dbReference type="EMBL" id="OWP03065.1"/>
    </source>
</evidence>
<protein>
    <submittedName>
        <fullName evidence="1">Uncharacterized protein</fullName>
    </submittedName>
</protein>
<keyword evidence="2" id="KW-1185">Reference proteome</keyword>
<accession>A0A218Z753</accession>
<organism evidence="1 2">
    <name type="scientific">Diplocarpon coronariae</name>
    <dbReference type="NCBI Taxonomy" id="2795749"/>
    <lineage>
        <taxon>Eukaryota</taxon>
        <taxon>Fungi</taxon>
        <taxon>Dikarya</taxon>
        <taxon>Ascomycota</taxon>
        <taxon>Pezizomycotina</taxon>
        <taxon>Leotiomycetes</taxon>
        <taxon>Helotiales</taxon>
        <taxon>Drepanopezizaceae</taxon>
        <taxon>Diplocarpon</taxon>
    </lineage>
</organism>
<dbReference type="InParanoid" id="A0A218Z753"/>
<name>A0A218Z753_9HELO</name>
<dbReference type="OrthoDB" id="3551700at2759"/>
<evidence type="ECO:0000313" key="2">
    <source>
        <dbReference type="Proteomes" id="UP000242519"/>
    </source>
</evidence>
<sequence>MCYHKRTVYTCNHNSWGRQVLVCNIQKAFLDGAFPLACDTMNGHPLHSHQVGMLCPICGKKQKKTLGTLSRLRAELKEASERLARHRKKEEGELYQKSLTENAASGGIVGGDFKDIIWSERASLARLDDVDFDPIVL</sequence>
<dbReference type="AlphaFoldDB" id="A0A218Z753"/>
<proteinExistence type="predicted"/>
<comment type="caution">
    <text evidence="1">The sequence shown here is derived from an EMBL/GenBank/DDBJ whole genome shotgun (WGS) entry which is preliminary data.</text>
</comment>
<gene>
    <name evidence="1" type="ORF">B2J93_3691</name>
</gene>
<dbReference type="EMBL" id="MZNU01000202">
    <property type="protein sequence ID" value="OWP03065.1"/>
    <property type="molecule type" value="Genomic_DNA"/>
</dbReference>